<dbReference type="EMBL" id="JBHUFU010000004">
    <property type="protein sequence ID" value="MFD1829898.1"/>
    <property type="molecule type" value="Genomic_DNA"/>
</dbReference>
<name>A0ABW4PI66_9ACTN</name>
<feature type="region of interest" description="Disordered" evidence="1">
    <location>
        <begin position="160"/>
        <end position="179"/>
    </location>
</feature>
<organism evidence="2 3">
    <name type="scientific">Streptomyces desertarenae</name>
    <dbReference type="NCBI Taxonomy" id="2666184"/>
    <lineage>
        <taxon>Bacteria</taxon>
        <taxon>Bacillati</taxon>
        <taxon>Actinomycetota</taxon>
        <taxon>Actinomycetes</taxon>
        <taxon>Kitasatosporales</taxon>
        <taxon>Streptomycetaceae</taxon>
        <taxon>Streptomyces</taxon>
    </lineage>
</organism>
<sequence>MVVGSTDDGHTFAVINYPLRAAHRILTHSGFTARHHQRRMLYLLPPGTPAEDAHDRTGTALSGLLAHTMDIVALSSATRWTSDGSPAQTAARFDLSDGRVTATAHTPAAHGVLEQHGFARTPAGYTLPGGLGERESVGAVTRAETHLRSLGLSTEITLGYPTPDAIPPAPGRTDASAPP</sequence>
<evidence type="ECO:0000313" key="2">
    <source>
        <dbReference type="EMBL" id="MFD1829898.1"/>
    </source>
</evidence>
<keyword evidence="3" id="KW-1185">Reference proteome</keyword>
<comment type="caution">
    <text evidence="2">The sequence shown here is derived from an EMBL/GenBank/DDBJ whole genome shotgun (WGS) entry which is preliminary data.</text>
</comment>
<dbReference type="Proteomes" id="UP001597365">
    <property type="component" value="Unassembled WGS sequence"/>
</dbReference>
<accession>A0ABW4PI66</accession>
<protein>
    <submittedName>
        <fullName evidence="2">Uncharacterized protein</fullName>
    </submittedName>
</protein>
<dbReference type="RefSeq" id="WP_380898861.1">
    <property type="nucleotide sequence ID" value="NZ_JBHUFU010000004.1"/>
</dbReference>
<proteinExistence type="predicted"/>
<gene>
    <name evidence="2" type="ORF">ACFSJS_09490</name>
</gene>
<evidence type="ECO:0000256" key="1">
    <source>
        <dbReference type="SAM" id="MobiDB-lite"/>
    </source>
</evidence>
<reference evidence="3" key="1">
    <citation type="journal article" date="2019" name="Int. J. Syst. Evol. Microbiol.">
        <title>The Global Catalogue of Microorganisms (GCM) 10K type strain sequencing project: providing services to taxonomists for standard genome sequencing and annotation.</title>
        <authorList>
            <consortium name="The Broad Institute Genomics Platform"/>
            <consortium name="The Broad Institute Genome Sequencing Center for Infectious Disease"/>
            <person name="Wu L."/>
            <person name="Ma J."/>
        </authorList>
    </citation>
    <scope>NUCLEOTIDE SEQUENCE [LARGE SCALE GENOMIC DNA]</scope>
    <source>
        <strain evidence="3">CGMCC 4.7455</strain>
    </source>
</reference>
<evidence type="ECO:0000313" key="3">
    <source>
        <dbReference type="Proteomes" id="UP001597365"/>
    </source>
</evidence>